<keyword evidence="4" id="KW-1185">Reference proteome</keyword>
<feature type="transmembrane region" description="Helical" evidence="2">
    <location>
        <begin position="334"/>
        <end position="361"/>
    </location>
</feature>
<keyword evidence="2" id="KW-1133">Transmembrane helix</keyword>
<feature type="transmembrane region" description="Helical" evidence="2">
    <location>
        <begin position="68"/>
        <end position="89"/>
    </location>
</feature>
<feature type="transmembrane region" description="Helical" evidence="2">
    <location>
        <begin position="6"/>
        <end position="23"/>
    </location>
</feature>
<dbReference type="EMBL" id="CP099489">
    <property type="protein sequence ID" value="USQ81231.1"/>
    <property type="molecule type" value="Genomic_DNA"/>
</dbReference>
<keyword evidence="2" id="KW-0472">Membrane</keyword>
<dbReference type="RefSeq" id="WP_252594615.1">
    <property type="nucleotide sequence ID" value="NZ_CP099489.1"/>
</dbReference>
<feature type="region of interest" description="Disordered" evidence="1">
    <location>
        <begin position="215"/>
        <end position="259"/>
    </location>
</feature>
<feature type="transmembrane region" description="Helical" evidence="2">
    <location>
        <begin position="181"/>
        <end position="206"/>
    </location>
</feature>
<feature type="transmembrane region" description="Helical" evidence="2">
    <location>
        <begin position="101"/>
        <end position="129"/>
    </location>
</feature>
<feature type="transmembrane region" description="Helical" evidence="2">
    <location>
        <begin position="149"/>
        <end position="174"/>
    </location>
</feature>
<sequence length="477" mass="48258">MVNDWIVLHVAISALIVIGLILVGRLDPTISLIVGSIYLGLTGGLGFAGTVETIGAGFGDTMAELGLLIGFGTLLGQLLVMTGTLSWLVQALLRLTGERRFPYALGVTLGTVFPSVYADVVFLLAAPVVRAGAQGDTERRLPRLATGMIIGTLVGLALVVPGLAAVAIAGIFAVPLGTMLLYGLVLGPATILISTAICTRVVAAIWRADRDVEPDHEFGREDSADAVDHGDDHGVGHSGDTGAATSTGGSTVTTKPDTGQRHGLMVLSVVLPVSLIATATIVQAVTGSTPPVLGLLGSPMVALLIGALLAYVVARLGTGHALVNQNVGEAFARAGNILLVTGAGGAFGTVVASTSIADVLGDWFSGTSATNTFVLILLAWAIAAVVHLMIGSISVAAITAAGIVSPLIATLGVPTVIIALAVGAGSLFVVHVNSNGFWMIRSLLGVTTNGAFKVLSFTSAVASVVALFLVLCISVVV</sequence>
<dbReference type="PANTHER" id="PTHR30354">
    <property type="entry name" value="GNT FAMILY GLUCONATE TRANSPORTER"/>
    <property type="match status" value="1"/>
</dbReference>
<dbReference type="Proteomes" id="UP001056455">
    <property type="component" value="Chromosome"/>
</dbReference>
<feature type="transmembrane region" description="Helical" evidence="2">
    <location>
        <begin position="407"/>
        <end position="430"/>
    </location>
</feature>
<dbReference type="InterPro" id="IPR003474">
    <property type="entry name" value="Glcn_transporter"/>
</dbReference>
<protein>
    <submittedName>
        <fullName evidence="3">GntP family permease</fullName>
    </submittedName>
</protein>
<keyword evidence="2" id="KW-0812">Transmembrane</keyword>
<organism evidence="3 4">
    <name type="scientific">Ornithinimicrobium faecis</name>
    <dbReference type="NCBI Taxonomy" id="2934158"/>
    <lineage>
        <taxon>Bacteria</taxon>
        <taxon>Bacillati</taxon>
        <taxon>Actinomycetota</taxon>
        <taxon>Actinomycetes</taxon>
        <taxon>Micrococcales</taxon>
        <taxon>Ornithinimicrobiaceae</taxon>
        <taxon>Ornithinimicrobium</taxon>
    </lineage>
</organism>
<dbReference type="Pfam" id="PF02447">
    <property type="entry name" value="GntP_permease"/>
    <property type="match status" value="2"/>
</dbReference>
<feature type="transmembrane region" description="Helical" evidence="2">
    <location>
        <begin position="292"/>
        <end position="314"/>
    </location>
</feature>
<feature type="compositionally biased region" description="Low complexity" evidence="1">
    <location>
        <begin position="238"/>
        <end position="254"/>
    </location>
</feature>
<dbReference type="PANTHER" id="PTHR30354:SF11">
    <property type="entry name" value="PERMEASE"/>
    <property type="match status" value="1"/>
</dbReference>
<evidence type="ECO:0000313" key="4">
    <source>
        <dbReference type="Proteomes" id="UP001056455"/>
    </source>
</evidence>
<feature type="transmembrane region" description="Helical" evidence="2">
    <location>
        <begin position="373"/>
        <end position="401"/>
    </location>
</feature>
<name>A0ABY4YX55_9MICO</name>
<feature type="transmembrane region" description="Helical" evidence="2">
    <location>
        <begin position="264"/>
        <end position="285"/>
    </location>
</feature>
<accession>A0ABY4YX55</accession>
<gene>
    <name evidence="3" type="ORF">NF556_06200</name>
</gene>
<feature type="compositionally biased region" description="Basic and acidic residues" evidence="1">
    <location>
        <begin position="215"/>
        <end position="235"/>
    </location>
</feature>
<proteinExistence type="predicted"/>
<evidence type="ECO:0000313" key="3">
    <source>
        <dbReference type="EMBL" id="USQ81231.1"/>
    </source>
</evidence>
<feature type="transmembrane region" description="Helical" evidence="2">
    <location>
        <begin position="30"/>
        <end position="48"/>
    </location>
</feature>
<evidence type="ECO:0000256" key="1">
    <source>
        <dbReference type="SAM" id="MobiDB-lite"/>
    </source>
</evidence>
<feature type="transmembrane region" description="Helical" evidence="2">
    <location>
        <begin position="451"/>
        <end position="476"/>
    </location>
</feature>
<evidence type="ECO:0000256" key="2">
    <source>
        <dbReference type="SAM" id="Phobius"/>
    </source>
</evidence>
<reference evidence="3" key="1">
    <citation type="submission" date="2022-06" db="EMBL/GenBank/DDBJ databases">
        <title>Ornithinimicrobium HY1793.</title>
        <authorList>
            <person name="Huang Y."/>
        </authorList>
    </citation>
    <scope>NUCLEOTIDE SEQUENCE</scope>
    <source>
        <strain evidence="3">HY1793</strain>
    </source>
</reference>